<proteinExistence type="inferred from homology"/>
<evidence type="ECO:0000313" key="4">
    <source>
        <dbReference type="Proteomes" id="UP000287027"/>
    </source>
</evidence>
<gene>
    <name evidence="3" type="ORF">EOV40_009715</name>
</gene>
<reference evidence="3 4" key="1">
    <citation type="submission" date="2019-08" db="EMBL/GenBank/DDBJ databases">
        <title>Acetobacter oryzioeni sp. nov., isolated from Korean rice wine vinegar.</title>
        <authorList>
            <person name="Baek J.H."/>
            <person name="Kim K.H."/>
            <person name="Jeon C.O."/>
            <person name="Han D.M."/>
        </authorList>
    </citation>
    <scope>NUCLEOTIDE SEQUENCE [LARGE SCALE GENOMIC DNA]</scope>
    <source>
        <strain evidence="3 4">B6</strain>
    </source>
</reference>
<comment type="similarity">
    <text evidence="1">Belongs to the ros/MucR family.</text>
</comment>
<feature type="region of interest" description="Disordered" evidence="2">
    <location>
        <begin position="115"/>
        <end position="150"/>
    </location>
</feature>
<dbReference type="GO" id="GO:0003677">
    <property type="term" value="F:DNA binding"/>
    <property type="evidence" value="ECO:0007669"/>
    <property type="project" value="InterPro"/>
</dbReference>
<dbReference type="Proteomes" id="UP000287027">
    <property type="component" value="Chromosome"/>
</dbReference>
<evidence type="ECO:0000313" key="3">
    <source>
        <dbReference type="EMBL" id="QEE85956.1"/>
    </source>
</evidence>
<name>A0A5B9GMQ5_9PROT</name>
<dbReference type="InterPro" id="IPR041920">
    <property type="entry name" value="ROS/MUCR_sf"/>
</dbReference>
<accession>A0A5B9GMQ5</accession>
<dbReference type="GO" id="GO:0006355">
    <property type="term" value="P:regulation of DNA-templated transcription"/>
    <property type="evidence" value="ECO:0007669"/>
    <property type="project" value="InterPro"/>
</dbReference>
<dbReference type="Pfam" id="PF05443">
    <property type="entry name" value="ROS_MUCR"/>
    <property type="match status" value="1"/>
</dbReference>
<dbReference type="AlphaFoldDB" id="A0A5B9GMQ5"/>
<dbReference type="RefSeq" id="WP_128105796.1">
    <property type="nucleotide sequence ID" value="NZ_CP042808.1"/>
</dbReference>
<dbReference type="GO" id="GO:0008270">
    <property type="term" value="F:zinc ion binding"/>
    <property type="evidence" value="ECO:0007669"/>
    <property type="project" value="InterPro"/>
</dbReference>
<keyword evidence="4" id="KW-1185">Reference proteome</keyword>
<dbReference type="Gene3D" id="1.10.10.1550">
    <property type="entry name" value="ROS/MUCR transcriptional regulator protein"/>
    <property type="match status" value="1"/>
</dbReference>
<dbReference type="KEGG" id="aoy:EOV40_009715"/>
<evidence type="ECO:0008006" key="5">
    <source>
        <dbReference type="Google" id="ProtNLM"/>
    </source>
</evidence>
<feature type="compositionally biased region" description="Basic and acidic residues" evidence="2">
    <location>
        <begin position="130"/>
        <end position="150"/>
    </location>
</feature>
<evidence type="ECO:0000256" key="2">
    <source>
        <dbReference type="SAM" id="MobiDB-lite"/>
    </source>
</evidence>
<dbReference type="InterPro" id="IPR008807">
    <property type="entry name" value="ROS_MUCR"/>
</dbReference>
<sequence length="150" mass="16847">MQKKIPLPFASRADVDAYLNGEDIECLLCGRRFLILSGKHLKSIHGVTSNEYRKMFCIPAGRGLAGSIYRKQRSDIARNLHNTGRINANPKVASDAARASGRGQRVAWDISEQAERAAKIDRPQIPPGSKRADGRDALRAREYQRKYRSR</sequence>
<evidence type="ECO:0000256" key="1">
    <source>
        <dbReference type="ARBA" id="ARBA00007031"/>
    </source>
</evidence>
<dbReference type="EMBL" id="CP042808">
    <property type="protein sequence ID" value="QEE85956.1"/>
    <property type="molecule type" value="Genomic_DNA"/>
</dbReference>
<organism evidence="3 4">
    <name type="scientific">Acetobacter oryzoeni</name>
    <dbReference type="NCBI Taxonomy" id="2500548"/>
    <lineage>
        <taxon>Bacteria</taxon>
        <taxon>Pseudomonadati</taxon>
        <taxon>Pseudomonadota</taxon>
        <taxon>Alphaproteobacteria</taxon>
        <taxon>Acetobacterales</taxon>
        <taxon>Acetobacteraceae</taxon>
        <taxon>Acetobacter</taxon>
    </lineage>
</organism>
<protein>
    <recommendedName>
        <fullName evidence="5">MucR family transcriptional regulator</fullName>
    </recommendedName>
</protein>